<keyword evidence="8" id="KW-1185">Reference proteome</keyword>
<dbReference type="GO" id="GO:0046872">
    <property type="term" value="F:metal ion binding"/>
    <property type="evidence" value="ECO:0007669"/>
    <property type="project" value="UniProtKB-KW"/>
</dbReference>
<sequence length="601" mass="64823">MPSFERVAAAAEAREASPQVVTVGGRTIGLFYHEGSFYAVDNRCPHMGFPLSDGSVEDGILTCPWHHARFELSCGDTLDPFADDVTTFPVEVREGEVYVDPDPEREVDPATHWQERLEHGLRESLPLVIDKAVIGLDDAGVDPAVSLRIGTAFGTEYRQDGWGSGLTTLAAMANLLPDLRPVDRRRALAVGLGAVADDCAGEPPFFVQDPLSTDRVSAERLTEWFRDTIEVRDADGAERVVRAAVEAASTPHEASEGRRPSGNRSTTGDGATGEAGLDESTLATMFVAAATDHRYLDSGHQLDFVNKAFELLDRIGWEHADAVLPSLVPGLADASRAEERSSWRQPVDVAELVEDAADDLPDLLARGEGTTWTEPEGFVDRLLGDDPHAVVDALTDAVAAGATGAQLASAVADAAARRVAQFGTANEFRDWNTVHHTYTYANAVCGLAGRTDDPALYRAVLDGAVSVYLDRFLNTPPIPLPTPDGDADPDAVLDDLLKTFEVEADETVGRAGRHTAEYLASGGDPARLKRALGEVLLREDAGFHPRQNVEAAFARYDAGRGRVHPVATARYLAAHTPTRREGEQTFRIAERLNRGEAIHEA</sequence>
<keyword evidence="3" id="KW-0408">Iron</keyword>
<dbReference type="GO" id="GO:0051537">
    <property type="term" value="F:2 iron, 2 sulfur cluster binding"/>
    <property type="evidence" value="ECO:0007669"/>
    <property type="project" value="UniProtKB-KW"/>
</dbReference>
<proteinExistence type="predicted"/>
<evidence type="ECO:0000256" key="1">
    <source>
        <dbReference type="ARBA" id="ARBA00022714"/>
    </source>
</evidence>
<keyword evidence="4" id="KW-0411">Iron-sulfur</keyword>
<dbReference type="Pfam" id="PF00355">
    <property type="entry name" value="Rieske"/>
    <property type="match status" value="1"/>
</dbReference>
<evidence type="ECO:0000256" key="3">
    <source>
        <dbReference type="ARBA" id="ARBA00023004"/>
    </source>
</evidence>
<dbReference type="PROSITE" id="PS51296">
    <property type="entry name" value="RIESKE"/>
    <property type="match status" value="1"/>
</dbReference>
<dbReference type="Gene3D" id="2.102.10.10">
    <property type="entry name" value="Rieske [2Fe-2S] iron-sulphur domain"/>
    <property type="match status" value="1"/>
</dbReference>
<dbReference type="EMBL" id="CP031150">
    <property type="protein sequence ID" value="AXG05887.1"/>
    <property type="molecule type" value="Genomic_DNA"/>
</dbReference>
<evidence type="ECO:0000256" key="2">
    <source>
        <dbReference type="ARBA" id="ARBA00022723"/>
    </source>
</evidence>
<evidence type="ECO:0000259" key="6">
    <source>
        <dbReference type="PROSITE" id="PS51296"/>
    </source>
</evidence>
<evidence type="ECO:0000313" key="7">
    <source>
        <dbReference type="EMBL" id="AXG05887.1"/>
    </source>
</evidence>
<feature type="region of interest" description="Disordered" evidence="5">
    <location>
        <begin position="245"/>
        <end position="277"/>
    </location>
</feature>
<dbReference type="SUPFAM" id="SSF50022">
    <property type="entry name" value="ISP domain"/>
    <property type="match status" value="1"/>
</dbReference>
<dbReference type="RefSeq" id="WP_114585035.1">
    <property type="nucleotide sequence ID" value="NZ_CP031150.1"/>
</dbReference>
<dbReference type="PANTHER" id="PTHR21496">
    <property type="entry name" value="FERREDOXIN-RELATED"/>
    <property type="match status" value="1"/>
</dbReference>
<organism evidence="7 8">
    <name type="scientific">Haloplanus rubicundus</name>
    <dbReference type="NCBI Taxonomy" id="1547898"/>
    <lineage>
        <taxon>Archaea</taxon>
        <taxon>Methanobacteriati</taxon>
        <taxon>Methanobacteriota</taxon>
        <taxon>Stenosarchaea group</taxon>
        <taxon>Halobacteria</taxon>
        <taxon>Halobacteriales</taxon>
        <taxon>Haloferacaceae</taxon>
        <taxon>Haloplanus</taxon>
    </lineage>
</organism>
<dbReference type="InterPro" id="IPR017941">
    <property type="entry name" value="Rieske_2Fe-2S"/>
</dbReference>
<reference evidence="7 8" key="1">
    <citation type="submission" date="2018-07" db="EMBL/GenBank/DDBJ databases">
        <title>Genome sequences of Haloplanus sp. CBA1113.</title>
        <authorList>
            <person name="Kim Y.B."/>
            <person name="Roh S.W."/>
        </authorList>
    </citation>
    <scope>NUCLEOTIDE SEQUENCE [LARGE SCALE GENOMIC DNA]</scope>
    <source>
        <strain evidence="7 8">CBA1113</strain>
    </source>
</reference>
<evidence type="ECO:0000313" key="8">
    <source>
        <dbReference type="Proteomes" id="UP000253273"/>
    </source>
</evidence>
<feature type="domain" description="Rieske" evidence="6">
    <location>
        <begin position="5"/>
        <end position="99"/>
    </location>
</feature>
<dbReference type="AlphaFoldDB" id="A0A345E115"/>
<evidence type="ECO:0000256" key="5">
    <source>
        <dbReference type="SAM" id="MobiDB-lite"/>
    </source>
</evidence>
<gene>
    <name evidence="7" type="ORF">DU500_05220</name>
</gene>
<keyword evidence="2" id="KW-0479">Metal-binding</keyword>
<dbReference type="PANTHER" id="PTHR21496:SF23">
    <property type="entry name" value="3-PHENYLPROPIONATE_CINNAMIC ACID DIOXYGENASE FERREDOXIN SUBUNIT"/>
    <property type="match status" value="1"/>
</dbReference>
<evidence type="ECO:0000256" key="4">
    <source>
        <dbReference type="ARBA" id="ARBA00023014"/>
    </source>
</evidence>
<dbReference type="Proteomes" id="UP000253273">
    <property type="component" value="Chromosome"/>
</dbReference>
<keyword evidence="1" id="KW-0001">2Fe-2S</keyword>
<protein>
    <submittedName>
        <fullName evidence="7">Rieske (2Fe-2S) protein</fullName>
    </submittedName>
</protein>
<dbReference type="InterPro" id="IPR036922">
    <property type="entry name" value="Rieske_2Fe-2S_sf"/>
</dbReference>
<dbReference type="GeneID" id="37282763"/>
<dbReference type="OrthoDB" id="6837at2157"/>
<dbReference type="KEGG" id="haj:DU500_05220"/>
<accession>A0A345E115</accession>
<name>A0A345E115_9EURY</name>